<organism evidence="2 3">
    <name type="scientific">Iphiclides podalirius</name>
    <name type="common">scarce swallowtail</name>
    <dbReference type="NCBI Taxonomy" id="110791"/>
    <lineage>
        <taxon>Eukaryota</taxon>
        <taxon>Metazoa</taxon>
        <taxon>Ecdysozoa</taxon>
        <taxon>Arthropoda</taxon>
        <taxon>Hexapoda</taxon>
        <taxon>Insecta</taxon>
        <taxon>Pterygota</taxon>
        <taxon>Neoptera</taxon>
        <taxon>Endopterygota</taxon>
        <taxon>Lepidoptera</taxon>
        <taxon>Glossata</taxon>
        <taxon>Ditrysia</taxon>
        <taxon>Papilionoidea</taxon>
        <taxon>Papilionidae</taxon>
        <taxon>Papilioninae</taxon>
        <taxon>Iphiclides</taxon>
    </lineage>
</organism>
<dbReference type="Proteomes" id="UP000837857">
    <property type="component" value="Chromosome 4"/>
</dbReference>
<gene>
    <name evidence="2" type="ORF">IPOD504_LOCUS13584</name>
</gene>
<evidence type="ECO:0000313" key="2">
    <source>
        <dbReference type="EMBL" id="CAH2066792.1"/>
    </source>
</evidence>
<proteinExistence type="predicted"/>
<dbReference type="EMBL" id="OW152816">
    <property type="protein sequence ID" value="CAH2066792.1"/>
    <property type="molecule type" value="Genomic_DNA"/>
</dbReference>
<feature type="non-terminal residue" evidence="2">
    <location>
        <position position="1"/>
    </location>
</feature>
<feature type="region of interest" description="Disordered" evidence="1">
    <location>
        <begin position="87"/>
        <end position="115"/>
    </location>
</feature>
<evidence type="ECO:0000256" key="1">
    <source>
        <dbReference type="SAM" id="MobiDB-lite"/>
    </source>
</evidence>
<protein>
    <submittedName>
        <fullName evidence="2">Uncharacterized protein</fullName>
    </submittedName>
</protein>
<name>A0ABN8ITN5_9NEOP</name>
<reference evidence="2" key="1">
    <citation type="submission" date="2022-03" db="EMBL/GenBank/DDBJ databases">
        <authorList>
            <person name="Martin H S."/>
        </authorList>
    </citation>
    <scope>NUCLEOTIDE SEQUENCE</scope>
</reference>
<sequence length="134" mass="15586">MPCTSRNKEGKWPQVHHCDPGVRDILREIILGRSCERQGRSKRRADPRLIMYGPVRYTTYGKWYLRNLQTPRPHPVHEMLIIRGTYTLPPPAQPPHRPPLPLSLAHPRRPPEKDARRDIIANRGLLCPVRQRSA</sequence>
<feature type="compositionally biased region" description="Pro residues" evidence="1">
    <location>
        <begin position="88"/>
        <end position="101"/>
    </location>
</feature>
<accession>A0ABN8ITN5</accession>
<keyword evidence="3" id="KW-1185">Reference proteome</keyword>
<evidence type="ECO:0000313" key="3">
    <source>
        <dbReference type="Proteomes" id="UP000837857"/>
    </source>
</evidence>